<sequence length="71" mass="8043">ISRTITEGKSSENEEDGRKKYKQQKSFDSGDHKMTKAKMKNKQLPVAGPEKNQATTSQRRRTCQGQGSISW</sequence>
<dbReference type="AlphaFoldDB" id="A0A3Q2Q3V0"/>
<reference evidence="2" key="2">
    <citation type="submission" date="2025-09" db="UniProtKB">
        <authorList>
            <consortium name="Ensembl"/>
        </authorList>
    </citation>
    <scope>IDENTIFICATION</scope>
</reference>
<evidence type="ECO:0000313" key="3">
    <source>
        <dbReference type="Proteomes" id="UP000265000"/>
    </source>
</evidence>
<feature type="compositionally biased region" description="Polar residues" evidence="1">
    <location>
        <begin position="52"/>
        <end position="71"/>
    </location>
</feature>
<feature type="region of interest" description="Disordered" evidence="1">
    <location>
        <begin position="1"/>
        <end position="71"/>
    </location>
</feature>
<protein>
    <submittedName>
        <fullName evidence="2">Uncharacterized protein</fullName>
    </submittedName>
</protein>
<dbReference type="Ensembl" id="ENSFHET00000035289.1">
    <property type="protein sequence ID" value="ENSFHEP00000020617.1"/>
    <property type="gene ID" value="ENSFHEG00000022536.1"/>
</dbReference>
<dbReference type="STRING" id="8078.ENSFHEP00000020617"/>
<dbReference type="Proteomes" id="UP000265000">
    <property type="component" value="Unplaced"/>
</dbReference>
<organism evidence="2 3">
    <name type="scientific">Fundulus heteroclitus</name>
    <name type="common">Killifish</name>
    <name type="synonym">Mummichog</name>
    <dbReference type="NCBI Taxonomy" id="8078"/>
    <lineage>
        <taxon>Eukaryota</taxon>
        <taxon>Metazoa</taxon>
        <taxon>Chordata</taxon>
        <taxon>Craniata</taxon>
        <taxon>Vertebrata</taxon>
        <taxon>Euteleostomi</taxon>
        <taxon>Actinopterygii</taxon>
        <taxon>Neopterygii</taxon>
        <taxon>Teleostei</taxon>
        <taxon>Neoteleostei</taxon>
        <taxon>Acanthomorphata</taxon>
        <taxon>Ovalentaria</taxon>
        <taxon>Atherinomorphae</taxon>
        <taxon>Cyprinodontiformes</taxon>
        <taxon>Fundulidae</taxon>
        <taxon>Fundulus</taxon>
    </lineage>
</organism>
<feature type="compositionally biased region" description="Basic and acidic residues" evidence="1">
    <location>
        <begin position="9"/>
        <end position="18"/>
    </location>
</feature>
<reference evidence="2" key="1">
    <citation type="submission" date="2025-08" db="UniProtKB">
        <authorList>
            <consortium name="Ensembl"/>
        </authorList>
    </citation>
    <scope>IDENTIFICATION</scope>
</reference>
<evidence type="ECO:0000256" key="1">
    <source>
        <dbReference type="SAM" id="MobiDB-lite"/>
    </source>
</evidence>
<keyword evidence="3" id="KW-1185">Reference proteome</keyword>
<evidence type="ECO:0000313" key="2">
    <source>
        <dbReference type="Ensembl" id="ENSFHEP00000020617.1"/>
    </source>
</evidence>
<name>A0A3Q2Q3V0_FUNHE</name>
<proteinExistence type="predicted"/>
<accession>A0A3Q2Q3V0</accession>